<accession>A0A839EL78</accession>
<dbReference type="Proteomes" id="UP000549052">
    <property type="component" value="Unassembled WGS sequence"/>
</dbReference>
<keyword evidence="2 5" id="KW-0238">DNA-binding</keyword>
<dbReference type="GO" id="GO:0003677">
    <property type="term" value="F:DNA binding"/>
    <property type="evidence" value="ECO:0007669"/>
    <property type="project" value="UniProtKB-KW"/>
</dbReference>
<dbReference type="Gene3D" id="1.20.120.530">
    <property type="entry name" value="GntR ligand-binding domain-like"/>
    <property type="match status" value="1"/>
</dbReference>
<dbReference type="SMART" id="SM00895">
    <property type="entry name" value="FCD"/>
    <property type="match status" value="1"/>
</dbReference>
<dbReference type="CDD" id="cd07377">
    <property type="entry name" value="WHTH_GntR"/>
    <property type="match status" value="1"/>
</dbReference>
<dbReference type="InterPro" id="IPR008920">
    <property type="entry name" value="TF_FadR/GntR_C"/>
</dbReference>
<keyword evidence="1" id="KW-0805">Transcription regulation</keyword>
<evidence type="ECO:0000256" key="2">
    <source>
        <dbReference type="ARBA" id="ARBA00023125"/>
    </source>
</evidence>
<dbReference type="InterPro" id="IPR000524">
    <property type="entry name" value="Tscrpt_reg_HTH_GntR"/>
</dbReference>
<dbReference type="EMBL" id="JACGXN010000004">
    <property type="protein sequence ID" value="MBA8879579.1"/>
    <property type="molecule type" value="Genomic_DNA"/>
</dbReference>
<protein>
    <submittedName>
        <fullName evidence="5">DNA-binding GntR family transcriptional regulator</fullName>
    </submittedName>
</protein>
<dbReference type="AlphaFoldDB" id="A0A839EL78"/>
<keyword evidence="3" id="KW-0804">Transcription</keyword>
<dbReference type="PROSITE" id="PS50949">
    <property type="entry name" value="HTH_GNTR"/>
    <property type="match status" value="1"/>
</dbReference>
<proteinExistence type="predicted"/>
<dbReference type="InterPro" id="IPR011711">
    <property type="entry name" value="GntR_C"/>
</dbReference>
<gene>
    <name evidence="5" type="ORF">FHW16_003298</name>
</gene>
<comment type="caution">
    <text evidence="5">The sequence shown here is derived from an EMBL/GenBank/DDBJ whole genome shotgun (WGS) entry which is preliminary data.</text>
</comment>
<dbReference type="InterPro" id="IPR036388">
    <property type="entry name" value="WH-like_DNA-bd_sf"/>
</dbReference>
<evidence type="ECO:0000256" key="3">
    <source>
        <dbReference type="ARBA" id="ARBA00023163"/>
    </source>
</evidence>
<keyword evidence="6" id="KW-1185">Reference proteome</keyword>
<name>A0A839EL78_9HYPH</name>
<dbReference type="PANTHER" id="PTHR43537:SF6">
    <property type="entry name" value="HTH-TYPE TRANSCRIPTIONAL REPRESSOR RSPR"/>
    <property type="match status" value="1"/>
</dbReference>
<dbReference type="Pfam" id="PF00392">
    <property type="entry name" value="GntR"/>
    <property type="match status" value="1"/>
</dbReference>
<dbReference type="PANTHER" id="PTHR43537">
    <property type="entry name" value="TRANSCRIPTIONAL REGULATOR, GNTR FAMILY"/>
    <property type="match status" value="1"/>
</dbReference>
<dbReference type="InterPro" id="IPR036390">
    <property type="entry name" value="WH_DNA-bd_sf"/>
</dbReference>
<organism evidence="5 6">
    <name type="scientific">Phyllobacterium myrsinacearum</name>
    <dbReference type="NCBI Taxonomy" id="28101"/>
    <lineage>
        <taxon>Bacteria</taxon>
        <taxon>Pseudomonadati</taxon>
        <taxon>Pseudomonadota</taxon>
        <taxon>Alphaproteobacteria</taxon>
        <taxon>Hyphomicrobiales</taxon>
        <taxon>Phyllobacteriaceae</taxon>
        <taxon>Phyllobacterium</taxon>
    </lineage>
</organism>
<dbReference type="Pfam" id="PF07729">
    <property type="entry name" value="FCD"/>
    <property type="match status" value="1"/>
</dbReference>
<dbReference type="SMART" id="SM00345">
    <property type="entry name" value="HTH_GNTR"/>
    <property type="match status" value="1"/>
</dbReference>
<evidence type="ECO:0000259" key="4">
    <source>
        <dbReference type="PROSITE" id="PS50949"/>
    </source>
</evidence>
<dbReference type="GO" id="GO:0003700">
    <property type="term" value="F:DNA-binding transcription factor activity"/>
    <property type="evidence" value="ECO:0007669"/>
    <property type="project" value="InterPro"/>
</dbReference>
<dbReference type="RefSeq" id="WP_182550211.1">
    <property type="nucleotide sequence ID" value="NZ_JACGXN010000004.1"/>
</dbReference>
<evidence type="ECO:0000256" key="1">
    <source>
        <dbReference type="ARBA" id="ARBA00023015"/>
    </source>
</evidence>
<feature type="domain" description="HTH gntR-type" evidence="4">
    <location>
        <begin position="29"/>
        <end position="96"/>
    </location>
</feature>
<reference evidence="5 6" key="1">
    <citation type="submission" date="2020-07" db="EMBL/GenBank/DDBJ databases">
        <title>Genomic Encyclopedia of Type Strains, Phase IV (KMG-V): Genome sequencing to study the core and pangenomes of soil and plant-associated prokaryotes.</title>
        <authorList>
            <person name="Whitman W."/>
        </authorList>
    </citation>
    <scope>NUCLEOTIDE SEQUENCE [LARGE SCALE GENOMIC DNA]</scope>
    <source>
        <strain evidence="5 6">AN3</strain>
    </source>
</reference>
<dbReference type="SUPFAM" id="SSF48008">
    <property type="entry name" value="GntR ligand-binding domain-like"/>
    <property type="match status" value="1"/>
</dbReference>
<evidence type="ECO:0000313" key="6">
    <source>
        <dbReference type="Proteomes" id="UP000549052"/>
    </source>
</evidence>
<dbReference type="Gene3D" id="1.10.10.10">
    <property type="entry name" value="Winged helix-like DNA-binding domain superfamily/Winged helix DNA-binding domain"/>
    <property type="match status" value="1"/>
</dbReference>
<evidence type="ECO:0000313" key="5">
    <source>
        <dbReference type="EMBL" id="MBA8879579.1"/>
    </source>
</evidence>
<dbReference type="SUPFAM" id="SSF46785">
    <property type="entry name" value="Winged helix' DNA-binding domain"/>
    <property type="match status" value="1"/>
</dbReference>
<sequence length="246" mass="27622">MSDDTKPSDKDVPLGGLASIPFGQLEYDRPTASQIYPVLKNAILKMDLEPGRLISETEVGARFGASRTPVREAFAQLRDADLITTRPSRGTFVTKLNLKRFLEAHFIREAIEIANVTKLCDVGLAPEFEQQLSELIVRQQAMVDQNTDLAFQALDDQFHLTLARATGFERVAGLLEREKMPLDRLRVLSLRSTDHQLVLIEEHKQMLDTIIRRDISAAIEATRVHLASVLNALSSLAKKHADYFDE</sequence>